<feature type="signal peptide" evidence="4">
    <location>
        <begin position="1"/>
        <end position="27"/>
    </location>
</feature>
<sequence>MVKHTFQVLFFSLALAGTVATSSLAAAESPSETQATQVSSPAEGQISINEATAEELAAAMNGIGLKKAQSIVSYREQYGPFTAIDQLKEVPGIGSALVERNSARLKL</sequence>
<evidence type="ECO:0000256" key="1">
    <source>
        <dbReference type="ARBA" id="ARBA00022729"/>
    </source>
</evidence>
<dbReference type="InterPro" id="IPR004509">
    <property type="entry name" value="Competence_ComEA_HhH"/>
</dbReference>
<accession>A0A1X1ERR6</accession>
<evidence type="ECO:0000313" key="5">
    <source>
        <dbReference type="EMBL" id="ORM92700.1"/>
    </source>
</evidence>
<dbReference type="STRING" id="55209.HA50_04735"/>
<evidence type="ECO:0000256" key="2">
    <source>
        <dbReference type="ARBA" id="ARBA00022737"/>
    </source>
</evidence>
<dbReference type="AlphaFoldDB" id="A0A1X1ERR6"/>
<comment type="caution">
    <text evidence="5">The sequence shown here is derived from an EMBL/GenBank/DDBJ whole genome shotgun (WGS) entry which is preliminary data.</text>
</comment>
<dbReference type="GO" id="GO:0015628">
    <property type="term" value="P:protein secretion by the type II secretion system"/>
    <property type="evidence" value="ECO:0007669"/>
    <property type="project" value="TreeGrafter"/>
</dbReference>
<feature type="chain" id="PRO_5011964660" description="Uncharacterized protein YbaV" evidence="4">
    <location>
        <begin position="28"/>
        <end position="107"/>
    </location>
</feature>
<evidence type="ECO:0000256" key="3">
    <source>
        <dbReference type="ARBA" id="ARBA00070757"/>
    </source>
</evidence>
<dbReference type="InterPro" id="IPR010994">
    <property type="entry name" value="RuvA_2-like"/>
</dbReference>
<proteinExistence type="predicted"/>
<protein>
    <recommendedName>
        <fullName evidence="3">Uncharacterized protein YbaV</fullName>
    </recommendedName>
</protein>
<keyword evidence="2" id="KW-0677">Repeat</keyword>
<evidence type="ECO:0000313" key="6">
    <source>
        <dbReference type="Proteomes" id="UP000193749"/>
    </source>
</evidence>
<dbReference type="Gene3D" id="1.10.150.280">
    <property type="entry name" value="AF1531-like domain"/>
    <property type="match status" value="1"/>
</dbReference>
<dbReference type="InterPro" id="IPR051675">
    <property type="entry name" value="Endo/Exo/Phosphatase_dom_1"/>
</dbReference>
<dbReference type="Pfam" id="PF12836">
    <property type="entry name" value="HHH_3"/>
    <property type="match status" value="1"/>
</dbReference>
<dbReference type="RefSeq" id="WP_084873166.1">
    <property type="nucleotide sequence ID" value="NZ_JAGGMY010000001.1"/>
</dbReference>
<dbReference type="OrthoDB" id="7510573at2"/>
<dbReference type="EMBL" id="MLJI01000001">
    <property type="protein sequence ID" value="ORM92700.1"/>
    <property type="molecule type" value="Genomic_DNA"/>
</dbReference>
<keyword evidence="6" id="KW-1185">Reference proteome</keyword>
<name>A0A1X1ERR6_PANCY</name>
<dbReference type="NCBIfam" id="TIGR00426">
    <property type="entry name" value="competence protein ComEA helix-hairpin-helix repeat region"/>
    <property type="match status" value="1"/>
</dbReference>
<dbReference type="Proteomes" id="UP000193749">
    <property type="component" value="Unassembled WGS sequence"/>
</dbReference>
<keyword evidence="1 4" id="KW-0732">Signal</keyword>
<evidence type="ECO:0000256" key="4">
    <source>
        <dbReference type="SAM" id="SignalP"/>
    </source>
</evidence>
<dbReference type="PANTHER" id="PTHR21180:SF32">
    <property type="entry name" value="ENDONUCLEASE_EXONUCLEASE_PHOSPHATASE FAMILY DOMAIN-CONTAINING PROTEIN 1"/>
    <property type="match status" value="1"/>
</dbReference>
<dbReference type="PANTHER" id="PTHR21180">
    <property type="entry name" value="ENDONUCLEASE/EXONUCLEASE/PHOSPHATASE FAMILY DOMAIN-CONTAINING PROTEIN 1"/>
    <property type="match status" value="1"/>
</dbReference>
<reference evidence="5 6" key="1">
    <citation type="journal article" date="2017" name="Antonie Van Leeuwenhoek">
        <title>Phylogenomic resolution of the bacterial genus Pantoea and its relationship with Erwinia and Tatumella.</title>
        <authorList>
            <person name="Palmer M."/>
            <person name="Steenkamp E.T."/>
            <person name="Coetzee M.P."/>
            <person name="Chan W.Y."/>
            <person name="van Zyl E."/>
            <person name="De Maayer P."/>
            <person name="Coutinho T.A."/>
            <person name="Blom J."/>
            <person name="Smits T.H."/>
            <person name="Duffy B."/>
            <person name="Venter S.N."/>
        </authorList>
    </citation>
    <scope>NUCLEOTIDE SEQUENCE [LARGE SCALE GENOMIC DNA]</scope>
    <source>
        <strain evidence="5 6">LMG 2657</strain>
    </source>
</reference>
<gene>
    <name evidence="5" type="ORF">HA50_04735</name>
</gene>
<organism evidence="5 6">
    <name type="scientific">Pantoea cypripedii</name>
    <name type="common">Pectobacterium cypripedii</name>
    <name type="synonym">Erwinia cypripedii</name>
    <dbReference type="NCBI Taxonomy" id="55209"/>
    <lineage>
        <taxon>Bacteria</taxon>
        <taxon>Pseudomonadati</taxon>
        <taxon>Pseudomonadota</taxon>
        <taxon>Gammaproteobacteria</taxon>
        <taxon>Enterobacterales</taxon>
        <taxon>Erwiniaceae</taxon>
        <taxon>Pantoea</taxon>
    </lineage>
</organism>
<dbReference type="GO" id="GO:0015627">
    <property type="term" value="C:type II protein secretion system complex"/>
    <property type="evidence" value="ECO:0007669"/>
    <property type="project" value="TreeGrafter"/>
</dbReference>
<dbReference type="SUPFAM" id="SSF47781">
    <property type="entry name" value="RuvA domain 2-like"/>
    <property type="match status" value="1"/>
</dbReference>
<dbReference type="FunFam" id="1.10.150.280:FF:000001">
    <property type="entry name" value="Competence protein ComEA helix-hairpin-helix repeat region"/>
    <property type="match status" value="1"/>
</dbReference>